<dbReference type="Pfam" id="PF13476">
    <property type="entry name" value="AAA_23"/>
    <property type="match status" value="1"/>
</dbReference>
<comment type="similarity">
    <text evidence="1">Belongs to the SMC family. SbcC subfamily.</text>
</comment>
<dbReference type="RefSeq" id="WP_120116841.1">
    <property type="nucleotide sequence ID" value="NZ_QYTW02000013.1"/>
</dbReference>
<evidence type="ECO:0000256" key="4">
    <source>
        <dbReference type="SAM" id="Coils"/>
    </source>
</evidence>
<dbReference type="AlphaFoldDB" id="A0A429X775"/>
<feature type="coiled-coil region" evidence="4">
    <location>
        <begin position="343"/>
        <end position="412"/>
    </location>
</feature>
<dbReference type="PANTHER" id="PTHR32114">
    <property type="entry name" value="ABC TRANSPORTER ABCH.3"/>
    <property type="match status" value="1"/>
</dbReference>
<dbReference type="Gene3D" id="3.40.50.300">
    <property type="entry name" value="P-loop containing nucleotide triphosphate hydrolases"/>
    <property type="match status" value="2"/>
</dbReference>
<proteinExistence type="inferred from homology"/>
<accession>A0A429X775</accession>
<dbReference type="GO" id="GO:0006302">
    <property type="term" value="P:double-strand break repair"/>
    <property type="evidence" value="ECO:0007669"/>
    <property type="project" value="InterPro"/>
</dbReference>
<dbReference type="OrthoDB" id="7029750at2"/>
<protein>
    <recommendedName>
        <fullName evidence="3">Nuclease SbcCD subunit C</fullName>
    </recommendedName>
</protein>
<dbReference type="Proteomes" id="UP000287296">
    <property type="component" value="Unassembled WGS sequence"/>
</dbReference>
<organism evidence="6 7">
    <name type="scientific">Siminovitchia terrae</name>
    <name type="common">Bacillus terrae</name>
    <dbReference type="NCBI Taxonomy" id="1914933"/>
    <lineage>
        <taxon>Bacteria</taxon>
        <taxon>Bacillati</taxon>
        <taxon>Bacillota</taxon>
        <taxon>Bacilli</taxon>
        <taxon>Bacillales</taxon>
        <taxon>Bacillaceae</taxon>
        <taxon>Siminovitchia</taxon>
    </lineage>
</organism>
<feature type="domain" description="Rad50/SbcC-type AAA" evidence="5">
    <location>
        <begin position="7"/>
        <end position="228"/>
    </location>
</feature>
<name>A0A429X775_SIMTE</name>
<gene>
    <name evidence="6" type="ORF">D5F11_013390</name>
</gene>
<keyword evidence="4" id="KW-0175">Coiled coil</keyword>
<dbReference type="InterPro" id="IPR027417">
    <property type="entry name" value="P-loop_NTPase"/>
</dbReference>
<evidence type="ECO:0000256" key="3">
    <source>
        <dbReference type="ARBA" id="ARBA00013368"/>
    </source>
</evidence>
<evidence type="ECO:0000259" key="5">
    <source>
        <dbReference type="Pfam" id="PF13476"/>
    </source>
</evidence>
<sequence length="1040" mass="121858">MVRKIEKIEIESFRAFKDKEVFDMSVEGGVANLVVLYAPNGSGKTSFFDAVEWSISGEIKRISDNHRVKEIADIEKGHILKNKYSESPVGTVQIKFSDEELIKVSTKEIKGNRKTDYAEGKELYVTPEIRKIKEEKKEKSILKNILTHDQVDKFLRFQNSKERYDALKVFWDFNDDTGVFKNLIIIIQELENQKENVEKEYETILKELDKLRIDPNVLTELNDDIEKINNLLSTEEELRINLLTDKESEFEQVLNQCIKKRTQLEKYTINVNNRRNLLQYLIQNYNDGYKKQIHQKNLYESKFKIENGKKEKLELLFKKENKKEKKMLEKEGLNNRRTDLLFLIENYEVLKELEIKNNNLKNNKNLLVSSREKLGKNLIEIEGLVVQQNGLLNKKNKTLEVKTKEIEELDHLKLINDSEHKMDKINKEIDADIQKINKNTTDIAKLELDKKNYLEVLSTELTLLLKNNIAYSLPKEAKETYNDLINIYNKINNIDTKMKSYENELTLLKKLGNDINRIKKIGIEILNDSKKNACPLCNNRYISFDALLQQISQESEELVEINSLSTQLNILKNEQSNFQYLLEEKYRGFIESLNKEIRCVNQNLNTLEKQKGFNQLVYENKLTNLKNIEKDVKTKEILMEKFRLESHEIEKLSKLIVLHIEEKAVLINEIKSIKGSCSNLDSQLNDIKYKIKVNEEQLKQNNLLAEKILDTDIYKRYLTIQEDIDFKDLNKIKEKYITLNLNFEVCREELLGIESEIKKLKKDIGKQDYTNLHNNINEIKQESKKVQNKLNLYIDRFIRYFGHDEISEEVLESETRSLDVKINKVEKKTELLLKVINILSPYLTNTMKTNKQQERDSLKLKNEYLANIIDELSVIKEDSHDYIKEKISEVFNLSSVNKIFQMIDPHPKMTDINFKLDETVKDSLGLNIICENEEDSEAPILYLSSAQVNILSLSIFLARAIENSNEFNTILMDDPIQHLDGLNILSFIDLLRIICSTLGKQIILSTHDERFFKLLQKKIDPKYFLVKYLSLNSAGKLINQ</sequence>
<dbReference type="SUPFAM" id="SSF52540">
    <property type="entry name" value="P-loop containing nucleoside triphosphate hydrolases"/>
    <property type="match status" value="1"/>
</dbReference>
<evidence type="ECO:0000313" key="7">
    <source>
        <dbReference type="Proteomes" id="UP000287296"/>
    </source>
</evidence>
<evidence type="ECO:0000256" key="1">
    <source>
        <dbReference type="ARBA" id="ARBA00006930"/>
    </source>
</evidence>
<evidence type="ECO:0000313" key="6">
    <source>
        <dbReference type="EMBL" id="RST59121.1"/>
    </source>
</evidence>
<dbReference type="GO" id="GO:0016887">
    <property type="term" value="F:ATP hydrolysis activity"/>
    <property type="evidence" value="ECO:0007669"/>
    <property type="project" value="InterPro"/>
</dbReference>
<feature type="coiled-coil region" evidence="4">
    <location>
        <begin position="180"/>
        <end position="238"/>
    </location>
</feature>
<dbReference type="InterPro" id="IPR038729">
    <property type="entry name" value="Rad50/SbcC_AAA"/>
</dbReference>
<comment type="caution">
    <text evidence="6">The sequence shown here is derived from an EMBL/GenBank/DDBJ whole genome shotgun (WGS) entry which is preliminary data.</text>
</comment>
<dbReference type="PANTHER" id="PTHR32114:SF2">
    <property type="entry name" value="ABC TRANSPORTER ABCH.3"/>
    <property type="match status" value="1"/>
</dbReference>
<reference evidence="6 7" key="1">
    <citation type="submission" date="2018-12" db="EMBL/GenBank/DDBJ databases">
        <authorList>
            <person name="Sun L."/>
            <person name="Chen Z."/>
        </authorList>
    </citation>
    <scope>NUCLEOTIDE SEQUENCE [LARGE SCALE GENOMIC DNA]</scope>
    <source>
        <strain evidence="6 7">LMG 29736</strain>
    </source>
</reference>
<evidence type="ECO:0000256" key="2">
    <source>
        <dbReference type="ARBA" id="ARBA00011322"/>
    </source>
</evidence>
<feature type="coiled-coil region" evidence="4">
    <location>
        <begin position="484"/>
        <end position="511"/>
    </location>
</feature>
<feature type="coiled-coil region" evidence="4">
    <location>
        <begin position="743"/>
        <end position="796"/>
    </location>
</feature>
<comment type="subunit">
    <text evidence="2">Heterodimer of SbcC and SbcD.</text>
</comment>
<dbReference type="EMBL" id="QYTW02000013">
    <property type="protein sequence ID" value="RST59121.1"/>
    <property type="molecule type" value="Genomic_DNA"/>
</dbReference>
<feature type="coiled-coil region" evidence="4">
    <location>
        <begin position="590"/>
        <end position="645"/>
    </location>
</feature>